<feature type="compositionally biased region" description="Polar residues" evidence="1">
    <location>
        <begin position="36"/>
        <end position="49"/>
    </location>
</feature>
<keyword evidence="3" id="KW-1185">Reference proteome</keyword>
<feature type="region of interest" description="Disordered" evidence="1">
    <location>
        <begin position="1"/>
        <end position="84"/>
    </location>
</feature>
<comment type="caution">
    <text evidence="2">The sequence shown here is derived from an EMBL/GenBank/DDBJ whole genome shotgun (WGS) entry which is preliminary data.</text>
</comment>
<feature type="compositionally biased region" description="Basic residues" evidence="1">
    <location>
        <begin position="66"/>
        <end position="75"/>
    </location>
</feature>
<gene>
    <name evidence="2" type="ORF">EVOR1521_LOCUS26020</name>
</gene>
<dbReference type="AlphaFoldDB" id="A0AA36NIA4"/>
<dbReference type="EMBL" id="CAUJNA010003491">
    <property type="protein sequence ID" value="CAJ1403328.1"/>
    <property type="molecule type" value="Genomic_DNA"/>
</dbReference>
<name>A0AA36NIA4_9DINO</name>
<organism evidence="2 3">
    <name type="scientific">Effrenium voratum</name>
    <dbReference type="NCBI Taxonomy" id="2562239"/>
    <lineage>
        <taxon>Eukaryota</taxon>
        <taxon>Sar</taxon>
        <taxon>Alveolata</taxon>
        <taxon>Dinophyceae</taxon>
        <taxon>Suessiales</taxon>
        <taxon>Symbiodiniaceae</taxon>
        <taxon>Effrenium</taxon>
    </lineage>
</organism>
<sequence length="184" mass="21453">MFPGPRTAGKSKHPAIFATPSKEDLLSPSETPERPASTSGLRRQVSNSRDAPRELREFEERPRSAPGRRKAHRAKNPFIEYDAREKRLNQERKWLQEAPDHMEQRRTDLRLGALLRHLDVRDDSDERLYENRTFYGPHSMAMKARQRPRKEPKEPKEKKEKKEAGRKAQEARPALALKRLGQES</sequence>
<feature type="compositionally biased region" description="Basic and acidic residues" evidence="1">
    <location>
        <begin position="50"/>
        <end position="63"/>
    </location>
</feature>
<feature type="region of interest" description="Disordered" evidence="1">
    <location>
        <begin position="133"/>
        <end position="184"/>
    </location>
</feature>
<feature type="compositionally biased region" description="Basic and acidic residues" evidence="1">
    <location>
        <begin position="149"/>
        <end position="170"/>
    </location>
</feature>
<accession>A0AA36NIA4</accession>
<protein>
    <submittedName>
        <fullName evidence="2">Uncharacterized protein</fullName>
    </submittedName>
</protein>
<evidence type="ECO:0000313" key="3">
    <source>
        <dbReference type="Proteomes" id="UP001178507"/>
    </source>
</evidence>
<evidence type="ECO:0000313" key="2">
    <source>
        <dbReference type="EMBL" id="CAJ1403328.1"/>
    </source>
</evidence>
<evidence type="ECO:0000256" key="1">
    <source>
        <dbReference type="SAM" id="MobiDB-lite"/>
    </source>
</evidence>
<dbReference type="Proteomes" id="UP001178507">
    <property type="component" value="Unassembled WGS sequence"/>
</dbReference>
<reference evidence="2" key="1">
    <citation type="submission" date="2023-08" db="EMBL/GenBank/DDBJ databases">
        <authorList>
            <person name="Chen Y."/>
            <person name="Shah S."/>
            <person name="Dougan E. K."/>
            <person name="Thang M."/>
            <person name="Chan C."/>
        </authorList>
    </citation>
    <scope>NUCLEOTIDE SEQUENCE</scope>
</reference>
<proteinExistence type="predicted"/>